<keyword evidence="2" id="KW-1185">Reference proteome</keyword>
<comment type="caution">
    <text evidence="1">The sequence shown here is derived from an EMBL/GenBank/DDBJ whole genome shotgun (WGS) entry which is preliminary data.</text>
</comment>
<proteinExistence type="predicted"/>
<protein>
    <submittedName>
        <fullName evidence="1">Uncharacterized protein</fullName>
    </submittedName>
</protein>
<dbReference type="Proteomes" id="UP001055072">
    <property type="component" value="Unassembled WGS sequence"/>
</dbReference>
<organism evidence="1 2">
    <name type="scientific">Irpex rosettiformis</name>
    <dbReference type="NCBI Taxonomy" id="378272"/>
    <lineage>
        <taxon>Eukaryota</taxon>
        <taxon>Fungi</taxon>
        <taxon>Dikarya</taxon>
        <taxon>Basidiomycota</taxon>
        <taxon>Agaricomycotina</taxon>
        <taxon>Agaricomycetes</taxon>
        <taxon>Polyporales</taxon>
        <taxon>Irpicaceae</taxon>
        <taxon>Irpex</taxon>
    </lineage>
</organism>
<evidence type="ECO:0000313" key="2">
    <source>
        <dbReference type="Proteomes" id="UP001055072"/>
    </source>
</evidence>
<evidence type="ECO:0000313" key="1">
    <source>
        <dbReference type="EMBL" id="KAI0093080.1"/>
    </source>
</evidence>
<sequence>MTGKISESHRELTLGCIYIAGFAQAREPYVGLILPVNAEHECLLHIRIDRAVSPTWAYQFRRQQIKGDMFLTPLLRVFAGTFTLEQLCEAANTLFLAGNRAYARCDRFPNVMVSQFCS</sequence>
<reference evidence="1" key="1">
    <citation type="journal article" date="2021" name="Environ. Microbiol.">
        <title>Gene family expansions and transcriptome signatures uncover fungal adaptations to wood decay.</title>
        <authorList>
            <person name="Hage H."/>
            <person name="Miyauchi S."/>
            <person name="Viragh M."/>
            <person name="Drula E."/>
            <person name="Min B."/>
            <person name="Chaduli D."/>
            <person name="Navarro D."/>
            <person name="Favel A."/>
            <person name="Norest M."/>
            <person name="Lesage-Meessen L."/>
            <person name="Balint B."/>
            <person name="Merenyi Z."/>
            <person name="de Eugenio L."/>
            <person name="Morin E."/>
            <person name="Martinez A.T."/>
            <person name="Baldrian P."/>
            <person name="Stursova M."/>
            <person name="Martinez M.J."/>
            <person name="Novotny C."/>
            <person name="Magnuson J.K."/>
            <person name="Spatafora J.W."/>
            <person name="Maurice S."/>
            <person name="Pangilinan J."/>
            <person name="Andreopoulos W."/>
            <person name="LaButti K."/>
            <person name="Hundley H."/>
            <person name="Na H."/>
            <person name="Kuo A."/>
            <person name="Barry K."/>
            <person name="Lipzen A."/>
            <person name="Henrissat B."/>
            <person name="Riley R."/>
            <person name="Ahrendt S."/>
            <person name="Nagy L.G."/>
            <person name="Grigoriev I.V."/>
            <person name="Martin F."/>
            <person name="Rosso M.N."/>
        </authorList>
    </citation>
    <scope>NUCLEOTIDE SEQUENCE</scope>
    <source>
        <strain evidence="1">CBS 384.51</strain>
    </source>
</reference>
<accession>A0ACB8UFN5</accession>
<gene>
    <name evidence="1" type="ORF">BDY19DRAFT_982919</name>
</gene>
<dbReference type="EMBL" id="MU274902">
    <property type="protein sequence ID" value="KAI0093080.1"/>
    <property type="molecule type" value="Genomic_DNA"/>
</dbReference>
<name>A0ACB8UFN5_9APHY</name>